<feature type="binding site" evidence="3">
    <location>
        <position position="150"/>
    </location>
    <ligand>
        <name>a divalent metal cation</name>
        <dbReference type="ChEBI" id="CHEBI:60240"/>
    </ligand>
</feature>
<keyword evidence="4" id="KW-0732">Signal</keyword>
<dbReference type="eggNOG" id="COG2318">
    <property type="taxonomic scope" value="Bacteria"/>
</dbReference>
<evidence type="ECO:0000313" key="5">
    <source>
        <dbReference type="EMBL" id="EZH72504.1"/>
    </source>
</evidence>
<sequence>MYRLLVLGFLISGTTMAQQNTPKDAFLEKWKNSKDYLLEIAKQMPEDKFGFKPTEREMSFREQLFHIRGNMLWLGTTYFSSEEFDREKLKKNLPETKTEIIALLTEAFDKVYTRIQETDENDLKFEVDFFAGRKSKLQILNLLQDHVTHHRGQLIVYLNLNDIEPPRYVGW</sequence>
<name>A0A023BR94_9FLAO</name>
<dbReference type="Pfam" id="PF05163">
    <property type="entry name" value="DinB"/>
    <property type="match status" value="1"/>
</dbReference>
<evidence type="ECO:0008006" key="7">
    <source>
        <dbReference type="Google" id="ProtNLM"/>
    </source>
</evidence>
<dbReference type="SUPFAM" id="SSF109854">
    <property type="entry name" value="DinB/YfiT-like putative metalloenzymes"/>
    <property type="match status" value="1"/>
</dbReference>
<keyword evidence="2 3" id="KW-0479">Metal-binding</keyword>
<protein>
    <recommendedName>
        <fullName evidence="7">DinB family protein</fullName>
    </recommendedName>
</protein>
<feature type="binding site" evidence="3">
    <location>
        <position position="146"/>
    </location>
    <ligand>
        <name>a divalent metal cation</name>
        <dbReference type="ChEBI" id="CHEBI:60240"/>
    </ligand>
</feature>
<dbReference type="GO" id="GO:0046872">
    <property type="term" value="F:metal ion binding"/>
    <property type="evidence" value="ECO:0007669"/>
    <property type="project" value="UniProtKB-KW"/>
</dbReference>
<organism evidence="5 6">
    <name type="scientific">Aquimarina atlantica</name>
    <dbReference type="NCBI Taxonomy" id="1317122"/>
    <lineage>
        <taxon>Bacteria</taxon>
        <taxon>Pseudomonadati</taxon>
        <taxon>Bacteroidota</taxon>
        <taxon>Flavobacteriia</taxon>
        <taxon>Flavobacteriales</taxon>
        <taxon>Flavobacteriaceae</taxon>
        <taxon>Aquimarina</taxon>
    </lineage>
</organism>
<dbReference type="Gene3D" id="1.20.120.450">
    <property type="entry name" value="dinb family like domain"/>
    <property type="match status" value="1"/>
</dbReference>
<accession>A0A023BR94</accession>
<dbReference type="EMBL" id="AQRA01000008">
    <property type="protein sequence ID" value="EZH72504.1"/>
    <property type="molecule type" value="Genomic_DNA"/>
</dbReference>
<evidence type="ECO:0000256" key="2">
    <source>
        <dbReference type="ARBA" id="ARBA00022723"/>
    </source>
</evidence>
<reference evidence="5 6" key="1">
    <citation type="submission" date="2014-04" db="EMBL/GenBank/DDBJ databases">
        <title>Aquimarina sp. 22II-S11-z7 Genome Sequencing.</title>
        <authorList>
            <person name="Lai Q."/>
        </authorList>
    </citation>
    <scope>NUCLEOTIDE SEQUENCE [LARGE SCALE GENOMIC DNA]</scope>
    <source>
        <strain evidence="5 6">22II-S11-z7</strain>
    </source>
</reference>
<evidence type="ECO:0000256" key="1">
    <source>
        <dbReference type="ARBA" id="ARBA00008635"/>
    </source>
</evidence>
<dbReference type="InterPro" id="IPR034660">
    <property type="entry name" value="DinB/YfiT-like"/>
</dbReference>
<evidence type="ECO:0000313" key="6">
    <source>
        <dbReference type="Proteomes" id="UP000023541"/>
    </source>
</evidence>
<feature type="signal peptide" evidence="4">
    <location>
        <begin position="1"/>
        <end position="17"/>
    </location>
</feature>
<feature type="chain" id="PRO_5001517210" description="DinB family protein" evidence="4">
    <location>
        <begin position="18"/>
        <end position="171"/>
    </location>
</feature>
<dbReference type="InterPro" id="IPR007837">
    <property type="entry name" value="DinB"/>
</dbReference>
<dbReference type="AlphaFoldDB" id="A0A023BR94"/>
<proteinExistence type="inferred from homology"/>
<evidence type="ECO:0000256" key="3">
    <source>
        <dbReference type="PIRSR" id="PIRSR607837-1"/>
    </source>
</evidence>
<evidence type="ECO:0000256" key="4">
    <source>
        <dbReference type="SAM" id="SignalP"/>
    </source>
</evidence>
<gene>
    <name evidence="5" type="ORF">ATO12_23945</name>
</gene>
<feature type="binding site" evidence="3">
    <location>
        <position position="66"/>
    </location>
    <ligand>
        <name>a divalent metal cation</name>
        <dbReference type="ChEBI" id="CHEBI:60240"/>
    </ligand>
</feature>
<dbReference type="OrthoDB" id="119432at2"/>
<comment type="similarity">
    <text evidence="1">Belongs to the DinB family.</text>
</comment>
<keyword evidence="6" id="KW-1185">Reference proteome</keyword>
<dbReference type="Proteomes" id="UP000023541">
    <property type="component" value="Unassembled WGS sequence"/>
</dbReference>
<dbReference type="STRING" id="1317122.ATO12_23945"/>
<comment type="caution">
    <text evidence="5">The sequence shown here is derived from an EMBL/GenBank/DDBJ whole genome shotgun (WGS) entry which is preliminary data.</text>
</comment>